<dbReference type="EMBL" id="JAUKTV010000002">
    <property type="protein sequence ID" value="KAK0744788.1"/>
    <property type="molecule type" value="Genomic_DNA"/>
</dbReference>
<comment type="caution">
    <text evidence="1">The sequence shown here is derived from an EMBL/GenBank/DDBJ whole genome shotgun (WGS) entry which is preliminary data.</text>
</comment>
<protein>
    <submittedName>
        <fullName evidence="1">Uncharacterized protein</fullName>
    </submittedName>
</protein>
<organism evidence="1 2">
    <name type="scientific">Apiosordaria backusii</name>
    <dbReference type="NCBI Taxonomy" id="314023"/>
    <lineage>
        <taxon>Eukaryota</taxon>
        <taxon>Fungi</taxon>
        <taxon>Dikarya</taxon>
        <taxon>Ascomycota</taxon>
        <taxon>Pezizomycotina</taxon>
        <taxon>Sordariomycetes</taxon>
        <taxon>Sordariomycetidae</taxon>
        <taxon>Sordariales</taxon>
        <taxon>Lasiosphaeriaceae</taxon>
        <taxon>Apiosordaria</taxon>
    </lineage>
</organism>
<accession>A0AA40ESN4</accession>
<keyword evidence="2" id="KW-1185">Reference proteome</keyword>
<evidence type="ECO:0000313" key="2">
    <source>
        <dbReference type="Proteomes" id="UP001172159"/>
    </source>
</evidence>
<sequence length="128" mass="13958">MQYACLSAGVVCRAYPAPILGHYVLRSSTLHPAWGKKYSSVFGSFYYWRGYAVIVKKGEEEGEVRFPPATSSRGSGDISGHIFLGLYKVVFRWGPACPGSESGYSCELPGSLYLYRINDGQRGGKACG</sequence>
<gene>
    <name evidence="1" type="ORF">B0T21DRAFT_390014</name>
</gene>
<evidence type="ECO:0000313" key="1">
    <source>
        <dbReference type="EMBL" id="KAK0744788.1"/>
    </source>
</evidence>
<name>A0AA40ESN4_9PEZI</name>
<dbReference type="AlphaFoldDB" id="A0AA40ESN4"/>
<reference evidence="1" key="1">
    <citation type="submission" date="2023-06" db="EMBL/GenBank/DDBJ databases">
        <title>Genome-scale phylogeny and comparative genomics of the fungal order Sordariales.</title>
        <authorList>
            <consortium name="Lawrence Berkeley National Laboratory"/>
            <person name="Hensen N."/>
            <person name="Bonometti L."/>
            <person name="Westerberg I."/>
            <person name="Brannstrom I.O."/>
            <person name="Guillou S."/>
            <person name="Cros-Aarteil S."/>
            <person name="Calhoun S."/>
            <person name="Haridas S."/>
            <person name="Kuo A."/>
            <person name="Mondo S."/>
            <person name="Pangilinan J."/>
            <person name="Riley R."/>
            <person name="Labutti K."/>
            <person name="Andreopoulos B."/>
            <person name="Lipzen A."/>
            <person name="Chen C."/>
            <person name="Yanf M."/>
            <person name="Daum C."/>
            <person name="Ng V."/>
            <person name="Clum A."/>
            <person name="Steindorff A."/>
            <person name="Ohm R."/>
            <person name="Martin F."/>
            <person name="Silar P."/>
            <person name="Natvig D."/>
            <person name="Lalanne C."/>
            <person name="Gautier V."/>
            <person name="Ament-Velasquez S.L."/>
            <person name="Kruys A."/>
            <person name="Hutchinson M.I."/>
            <person name="Powell A.J."/>
            <person name="Barry K."/>
            <person name="Miller A.N."/>
            <person name="Grigoriev I.V."/>
            <person name="Debuchy R."/>
            <person name="Gladieux P."/>
            <person name="Thoren M.H."/>
            <person name="Johannesson H."/>
        </authorList>
    </citation>
    <scope>NUCLEOTIDE SEQUENCE</scope>
    <source>
        <strain evidence="1">CBS 540.89</strain>
    </source>
</reference>
<proteinExistence type="predicted"/>
<dbReference type="Proteomes" id="UP001172159">
    <property type="component" value="Unassembled WGS sequence"/>
</dbReference>